<dbReference type="Proteomes" id="UP000464314">
    <property type="component" value="Chromosome"/>
</dbReference>
<name>A0A6P1TP20_9FIRM</name>
<evidence type="ECO:0000313" key="2">
    <source>
        <dbReference type="Proteomes" id="UP000464314"/>
    </source>
</evidence>
<sequence>MEQEDKTPGIKITTGTNLVKEQIKSKNNKNALNGASAIVPRAGYYPQNECNPDNGAFFEERSNPLSSKGN</sequence>
<protein>
    <submittedName>
        <fullName evidence="1">Uncharacterized protein</fullName>
    </submittedName>
</protein>
<keyword evidence="2" id="KW-1185">Reference proteome</keyword>
<dbReference type="EMBL" id="CP048000">
    <property type="protein sequence ID" value="QHQ63010.1"/>
    <property type="molecule type" value="Genomic_DNA"/>
</dbReference>
<evidence type="ECO:0000313" key="1">
    <source>
        <dbReference type="EMBL" id="QHQ63010.1"/>
    </source>
</evidence>
<organism evidence="1 2">
    <name type="scientific">Anaerocolumna sedimenticola</name>
    <dbReference type="NCBI Taxonomy" id="2696063"/>
    <lineage>
        <taxon>Bacteria</taxon>
        <taxon>Bacillati</taxon>
        <taxon>Bacillota</taxon>
        <taxon>Clostridia</taxon>
        <taxon>Lachnospirales</taxon>
        <taxon>Lachnospiraceae</taxon>
        <taxon>Anaerocolumna</taxon>
    </lineage>
</organism>
<dbReference type="AlphaFoldDB" id="A0A6P1TP20"/>
<dbReference type="RefSeq" id="WP_161839832.1">
    <property type="nucleotide sequence ID" value="NZ_CP048000.1"/>
</dbReference>
<dbReference type="KEGG" id="anr:Ana3638_21325"/>
<accession>A0A6P1TP20</accession>
<gene>
    <name evidence="1" type="ORF">Ana3638_21325</name>
</gene>
<reference evidence="1 2" key="1">
    <citation type="submission" date="2020-01" db="EMBL/GenBank/DDBJ databases">
        <title>Genome analysis of Anaerocolumna sp. CBA3638.</title>
        <authorList>
            <person name="Kim J."/>
            <person name="Roh S.W."/>
        </authorList>
    </citation>
    <scope>NUCLEOTIDE SEQUENCE [LARGE SCALE GENOMIC DNA]</scope>
    <source>
        <strain evidence="1 2">CBA3638</strain>
    </source>
</reference>
<proteinExistence type="predicted"/>